<organism evidence="4 5">
    <name type="scientific">Anaeromassilibacillus senegalensis</name>
    <dbReference type="NCBI Taxonomy" id="1673717"/>
    <lineage>
        <taxon>Bacteria</taxon>
        <taxon>Bacillati</taxon>
        <taxon>Bacillota</taxon>
        <taxon>Clostridia</taxon>
        <taxon>Eubacteriales</taxon>
        <taxon>Acutalibacteraceae</taxon>
        <taxon>Anaeromassilibacillus</taxon>
    </lineage>
</organism>
<dbReference type="SUPFAM" id="SSF53448">
    <property type="entry name" value="Nucleotide-diphospho-sugar transferases"/>
    <property type="match status" value="1"/>
</dbReference>
<keyword evidence="2" id="KW-0808">Transferase</keyword>
<dbReference type="SUPFAM" id="SSF142795">
    <property type="entry name" value="CAC2185-like"/>
    <property type="match status" value="1"/>
</dbReference>
<evidence type="ECO:0000313" key="5">
    <source>
        <dbReference type="Proteomes" id="UP001299220"/>
    </source>
</evidence>
<keyword evidence="1" id="KW-0328">Glycosyltransferase</keyword>
<keyword evidence="5" id="KW-1185">Reference proteome</keyword>
<dbReference type="InterPro" id="IPR001173">
    <property type="entry name" value="Glyco_trans_2-like"/>
</dbReference>
<protein>
    <submittedName>
        <fullName evidence="4">DUF1919 domain-containing protein</fullName>
    </submittedName>
</protein>
<dbReference type="Pfam" id="PF08942">
    <property type="entry name" value="DUF1919"/>
    <property type="match status" value="1"/>
</dbReference>
<evidence type="ECO:0000256" key="2">
    <source>
        <dbReference type="ARBA" id="ARBA00022679"/>
    </source>
</evidence>
<dbReference type="CDD" id="cd00761">
    <property type="entry name" value="Glyco_tranf_GTA_type"/>
    <property type="match status" value="1"/>
</dbReference>
<dbReference type="EMBL" id="JAFBIT010000002">
    <property type="protein sequence ID" value="MCF2652697.1"/>
    <property type="molecule type" value="Genomic_DNA"/>
</dbReference>
<dbReference type="PANTHER" id="PTHR22916">
    <property type="entry name" value="GLYCOSYLTRANSFERASE"/>
    <property type="match status" value="1"/>
</dbReference>
<evidence type="ECO:0000259" key="3">
    <source>
        <dbReference type="Pfam" id="PF00535"/>
    </source>
</evidence>
<dbReference type="PANTHER" id="PTHR22916:SF51">
    <property type="entry name" value="GLYCOSYLTRANSFERASE EPSH-RELATED"/>
    <property type="match status" value="1"/>
</dbReference>
<dbReference type="InterPro" id="IPR015037">
    <property type="entry name" value="DUF1919"/>
</dbReference>
<accession>A0ABS9CRC0</accession>
<evidence type="ECO:0000256" key="1">
    <source>
        <dbReference type="ARBA" id="ARBA00022676"/>
    </source>
</evidence>
<dbReference type="Proteomes" id="UP001299220">
    <property type="component" value="Unassembled WGS sequence"/>
</dbReference>
<feature type="domain" description="Glycosyltransferase 2-like" evidence="3">
    <location>
        <begin position="6"/>
        <end position="172"/>
    </location>
</feature>
<gene>
    <name evidence="4" type="ORF">JQM67_08785</name>
</gene>
<dbReference type="InterPro" id="IPR029044">
    <property type="entry name" value="Nucleotide-diphossugar_trans"/>
</dbReference>
<reference evidence="4 5" key="1">
    <citation type="submission" date="2020-12" db="EMBL/GenBank/DDBJ databases">
        <title>Whole genome sequences of gut porcine anaerobes.</title>
        <authorList>
            <person name="Kubasova T."/>
            <person name="Jahodarova E."/>
            <person name="Rychlik I."/>
        </authorList>
    </citation>
    <scope>NUCLEOTIDE SEQUENCE [LARGE SCALE GENOMIC DNA]</scope>
    <source>
        <strain evidence="4 5">An867</strain>
    </source>
</reference>
<sequence length="530" mass="61070">MEPKVSIIVPVYKAEKALRKCVESLVFGAYHNLEVILVEDCSPDGSWAQCQILAEEFPAVRCVRNEKNSGVSHTRNRGIALASGEYICFVDSDDWASGKYVSRLIEASTDHEDALIICGFRFHEEVAGYTADYLWDPSGNPLIPIHADQFFALQEKVLLQSPCNKAFQRRIILENSLAFDETQTMGEDFQFVLDYMEAACVRQCVIVNEPLYHYVRANNTSLMSKFGLVERENEFHRLDQLRRISGDTAGIAAQYSRAVEALKKNYVYQTMHNPALDKARKIRYIQDVLEVGDGTQIYQQYRLLLFKEQLAQCLTSLKRLPSRVSGRLQRERQAWFIHRLRRQFTASEPISIIAQNCIGGVLYHDLGLEFSSPTVNLFFRGPDFIRFVSNLKHYMELEPVMTWGENYPIGYLEDVQIHFMHYATCSEARDAWNRRKCRINWDRIAVLCTDMEDFTDEVFARWKDVPYPKVLFTANSSFAQHQDSVFYPEDQPAGRVGDLISGRKFYRDGRVMAMLNHTDEEKNGWASNKG</sequence>
<dbReference type="RefSeq" id="WP_235323728.1">
    <property type="nucleotide sequence ID" value="NZ_JAFBIT010000002.1"/>
</dbReference>
<proteinExistence type="predicted"/>
<dbReference type="InterPro" id="IPR037226">
    <property type="entry name" value="CAC2185-like_sf"/>
</dbReference>
<dbReference type="Pfam" id="PF00535">
    <property type="entry name" value="Glycos_transf_2"/>
    <property type="match status" value="1"/>
</dbReference>
<evidence type="ECO:0000313" key="4">
    <source>
        <dbReference type="EMBL" id="MCF2652697.1"/>
    </source>
</evidence>
<name>A0ABS9CRC0_9FIRM</name>
<dbReference type="Gene3D" id="3.90.550.10">
    <property type="entry name" value="Spore Coat Polysaccharide Biosynthesis Protein SpsA, Chain A"/>
    <property type="match status" value="1"/>
</dbReference>
<comment type="caution">
    <text evidence="4">The sequence shown here is derived from an EMBL/GenBank/DDBJ whole genome shotgun (WGS) entry which is preliminary data.</text>
</comment>